<dbReference type="AlphaFoldDB" id="A0A162NQ70"/>
<dbReference type="EC" id="3.4.19.13" evidence="13"/>
<dbReference type="Proteomes" id="UP000077051">
    <property type="component" value="Unassembled WGS sequence"/>
</dbReference>
<evidence type="ECO:0000256" key="3">
    <source>
        <dbReference type="ARBA" id="ARBA00005115"/>
    </source>
</evidence>
<dbReference type="InterPro" id="IPR029055">
    <property type="entry name" value="Ntn_hydrolases_N"/>
</dbReference>
<comment type="function">
    <text evidence="13">Cleaves the gamma-glutamyl peptide bond of glutathione and glutathione conjugates.</text>
</comment>
<evidence type="ECO:0000256" key="7">
    <source>
        <dbReference type="ARBA" id="ARBA00022801"/>
    </source>
</evidence>
<feature type="signal peptide" evidence="14">
    <location>
        <begin position="1"/>
        <end position="25"/>
    </location>
</feature>
<sequence>MVKSMKRWTIAACITLVGIQGLVHASVLPQERVIVNDNSISHKVSGTQGAVAVENEQCSQVGLDVLKDGGTAVDSAIASALCIGVINSFATGIGGGGFMLIRDANGDYDFVDFRETAPSASTQDMYAHNGTLSQVTGLAVSVPGEIRGFEAAHNKHGKLPWSRLFRDSIDIARNGFVANELMYKRLKSSQDWMLNSAEWVEVFAPNGTIAQPGDIIKRPTLATTLETIANQGADAFYSGFIAESIVNTTVSHGGIITLEDLKNYKALSRPVVSTTYHNHRIFTTSAPTSGPVLLNVLNLIEPYNFAKDGGRTTLNMHRLVEAFKFGYAARTEMGDPAFTDIEERMEELISKEWADLVRMNITDHETHGPEYYEPRFEGNEPHGTMHLSVVDKDNGAVALTSTVNLLFGSRIMDPATGIILNDQQDDFSSAGISNAFGFSPSAANFVAPGKRPLSSVTDTIIETKDGQLKMVVGASGGSEIITATLNTIINTLDFNMDLYDAVGLPRIHHQLLPNQIGIEPGFDARIAEGLIKLGHETYNLDASGIFSAVQAILRFPNGSLDAASDPRKFGLAAAY</sequence>
<evidence type="ECO:0000256" key="8">
    <source>
        <dbReference type="ARBA" id="ARBA00023180"/>
    </source>
</evidence>
<comment type="similarity">
    <text evidence="4">Belongs to the gamma-glutamyltransferase family.</text>
</comment>
<gene>
    <name evidence="15" type="ORF">MUCCIDRAFT_108920</name>
</gene>
<evidence type="ECO:0000256" key="12">
    <source>
        <dbReference type="PIRSR" id="PIRSR600101-2"/>
    </source>
</evidence>
<feature type="chain" id="PRO_5007837823" description="Glutathione hydrolase" evidence="14">
    <location>
        <begin position="26"/>
        <end position="575"/>
    </location>
</feature>
<dbReference type="FunFam" id="1.10.246.130:FF:000005">
    <property type="entry name" value="Gamma-glutamyltranspeptidase 1, putative"/>
    <property type="match status" value="1"/>
</dbReference>
<evidence type="ECO:0000256" key="2">
    <source>
        <dbReference type="ARBA" id="ARBA00001089"/>
    </source>
</evidence>
<feature type="binding site" evidence="12">
    <location>
        <position position="114"/>
    </location>
    <ligand>
        <name>L-glutamate</name>
        <dbReference type="ChEBI" id="CHEBI:29985"/>
    </ligand>
</feature>
<dbReference type="GO" id="GO:0036374">
    <property type="term" value="F:glutathione hydrolase activity"/>
    <property type="evidence" value="ECO:0007669"/>
    <property type="project" value="UniProtKB-UniRule"/>
</dbReference>
<comment type="pathway">
    <text evidence="3 13">Sulfur metabolism; glutathione metabolism.</text>
</comment>
<evidence type="ECO:0000256" key="11">
    <source>
        <dbReference type="PIRSR" id="PIRSR600101-1"/>
    </source>
</evidence>
<evidence type="ECO:0000256" key="4">
    <source>
        <dbReference type="ARBA" id="ARBA00009381"/>
    </source>
</evidence>
<evidence type="ECO:0000256" key="14">
    <source>
        <dbReference type="SAM" id="SignalP"/>
    </source>
</evidence>
<dbReference type="GO" id="GO:0005886">
    <property type="term" value="C:plasma membrane"/>
    <property type="evidence" value="ECO:0007669"/>
    <property type="project" value="TreeGrafter"/>
</dbReference>
<dbReference type="OrthoDB" id="1081007at2759"/>
<dbReference type="PANTHER" id="PTHR11686">
    <property type="entry name" value="GAMMA GLUTAMYL TRANSPEPTIDASE"/>
    <property type="match status" value="1"/>
</dbReference>
<dbReference type="EC" id="2.3.2.2" evidence="13"/>
<dbReference type="GO" id="GO:0006751">
    <property type="term" value="P:glutathione catabolic process"/>
    <property type="evidence" value="ECO:0007669"/>
    <property type="project" value="UniProtKB-UniRule"/>
</dbReference>
<evidence type="ECO:0000313" key="16">
    <source>
        <dbReference type="Proteomes" id="UP000077051"/>
    </source>
</evidence>
<keyword evidence="5" id="KW-0645">Protease</keyword>
<keyword evidence="9 13" id="KW-0012">Acyltransferase</keyword>
<feature type="binding site" evidence="12">
    <location>
        <begin position="402"/>
        <end position="404"/>
    </location>
    <ligand>
        <name>L-glutamate</name>
        <dbReference type="ChEBI" id="CHEBI:29985"/>
    </ligand>
</feature>
<evidence type="ECO:0000256" key="9">
    <source>
        <dbReference type="ARBA" id="ARBA00023315"/>
    </source>
</evidence>
<evidence type="ECO:0000256" key="13">
    <source>
        <dbReference type="RuleBase" id="RU368068"/>
    </source>
</evidence>
<evidence type="ECO:0000256" key="6">
    <source>
        <dbReference type="ARBA" id="ARBA00022679"/>
    </source>
</evidence>
<dbReference type="SUPFAM" id="SSF56235">
    <property type="entry name" value="N-terminal nucleophile aminohydrolases (Ntn hydrolases)"/>
    <property type="match status" value="1"/>
</dbReference>
<comment type="caution">
    <text evidence="15">The sequence shown here is derived from an EMBL/GenBank/DDBJ whole genome shotgun (WGS) entry which is preliminary data.</text>
</comment>
<keyword evidence="8" id="KW-0325">Glycoprotein</keyword>
<feature type="binding site" evidence="12">
    <location>
        <begin position="454"/>
        <end position="455"/>
    </location>
    <ligand>
        <name>L-glutamate</name>
        <dbReference type="ChEBI" id="CHEBI:29985"/>
    </ligand>
</feature>
<dbReference type="FunFam" id="3.60.20.40:FF:000001">
    <property type="entry name" value="Gamma-glutamyltranspeptidase 1"/>
    <property type="match status" value="1"/>
</dbReference>
<comment type="catalytic activity">
    <reaction evidence="10 13">
        <text>an N-terminal (5-L-glutamyl)-[peptide] + an alpha-amino acid = 5-L-glutamyl amino acid + an N-terminal L-alpha-aminoacyl-[peptide]</text>
        <dbReference type="Rhea" id="RHEA:23904"/>
        <dbReference type="Rhea" id="RHEA-COMP:9780"/>
        <dbReference type="Rhea" id="RHEA-COMP:9795"/>
        <dbReference type="ChEBI" id="CHEBI:77644"/>
        <dbReference type="ChEBI" id="CHEBI:78597"/>
        <dbReference type="ChEBI" id="CHEBI:78599"/>
        <dbReference type="ChEBI" id="CHEBI:78608"/>
        <dbReference type="EC" id="2.3.2.2"/>
    </reaction>
</comment>
<feature type="active site" description="Nucleophile" evidence="11">
    <location>
        <position position="384"/>
    </location>
</feature>
<proteinExistence type="inferred from homology"/>
<keyword evidence="16" id="KW-1185">Reference proteome</keyword>
<dbReference type="InterPro" id="IPR043137">
    <property type="entry name" value="GGT_ssub_C"/>
</dbReference>
<protein>
    <recommendedName>
        <fullName evidence="13">Glutathione hydrolase</fullName>
        <ecNumber evidence="13">2.3.2.2</ecNumber>
        <ecNumber evidence="13">3.4.19.13</ecNumber>
    </recommendedName>
    <alternativeName>
        <fullName evidence="13">Gamma-glutamyltransferase</fullName>
    </alternativeName>
    <alternativeName>
        <fullName evidence="13">Gamma-glutamyltranspeptidase</fullName>
    </alternativeName>
</protein>
<evidence type="ECO:0000256" key="1">
    <source>
        <dbReference type="ARBA" id="ARBA00001049"/>
    </source>
</evidence>
<dbReference type="InterPro" id="IPR000101">
    <property type="entry name" value="GGT_peptidase"/>
</dbReference>
<dbReference type="Gene3D" id="3.60.20.40">
    <property type="match status" value="1"/>
</dbReference>
<accession>A0A162NQ70</accession>
<dbReference type="GO" id="GO:0006508">
    <property type="term" value="P:proteolysis"/>
    <property type="evidence" value="ECO:0007669"/>
    <property type="project" value="UniProtKB-KW"/>
</dbReference>
<organism evidence="15 16">
    <name type="scientific">Mucor lusitanicus CBS 277.49</name>
    <dbReference type="NCBI Taxonomy" id="747725"/>
    <lineage>
        <taxon>Eukaryota</taxon>
        <taxon>Fungi</taxon>
        <taxon>Fungi incertae sedis</taxon>
        <taxon>Mucoromycota</taxon>
        <taxon>Mucoromycotina</taxon>
        <taxon>Mucoromycetes</taxon>
        <taxon>Mucorales</taxon>
        <taxon>Mucorineae</taxon>
        <taxon>Mucoraceae</taxon>
        <taxon>Mucor</taxon>
    </lineage>
</organism>
<keyword evidence="7 13" id="KW-0378">Hydrolase</keyword>
<dbReference type="Pfam" id="PF01019">
    <property type="entry name" value="G_glu_transpept"/>
    <property type="match status" value="1"/>
</dbReference>
<dbReference type="SMR" id="A0A162NQ70"/>
<feature type="binding site" evidence="12">
    <location>
        <position position="426"/>
    </location>
    <ligand>
        <name>L-glutamate</name>
        <dbReference type="ChEBI" id="CHEBI:29985"/>
    </ligand>
</feature>
<dbReference type="InterPro" id="IPR043138">
    <property type="entry name" value="GGT_lsub"/>
</dbReference>
<keyword evidence="6 13" id="KW-0808">Transferase</keyword>
<dbReference type="PRINTS" id="PR01210">
    <property type="entry name" value="GGTRANSPTASE"/>
</dbReference>
<reference evidence="15 16" key="1">
    <citation type="submission" date="2015-06" db="EMBL/GenBank/DDBJ databases">
        <title>Expansion of signal transduction pathways in fungi by whole-genome duplication.</title>
        <authorList>
            <consortium name="DOE Joint Genome Institute"/>
            <person name="Corrochano L.M."/>
            <person name="Kuo A."/>
            <person name="Marcet-Houben M."/>
            <person name="Polaino S."/>
            <person name="Salamov A."/>
            <person name="Villalobos J.M."/>
            <person name="Alvarez M.I."/>
            <person name="Avalos J."/>
            <person name="Benito E.P."/>
            <person name="Benoit I."/>
            <person name="Burger G."/>
            <person name="Camino L.P."/>
            <person name="Canovas D."/>
            <person name="Cerda-Olmedo E."/>
            <person name="Cheng J.-F."/>
            <person name="Dominguez A."/>
            <person name="Elias M."/>
            <person name="Eslava A.P."/>
            <person name="Glaser F."/>
            <person name="Grimwood J."/>
            <person name="Gutierrez G."/>
            <person name="Heitman J."/>
            <person name="Henrissat B."/>
            <person name="Iturriaga E.A."/>
            <person name="Lang B.F."/>
            <person name="Lavin J.L."/>
            <person name="Lee S."/>
            <person name="Li W."/>
            <person name="Lindquist E."/>
            <person name="Lopez-Garcia S."/>
            <person name="Luque E.M."/>
            <person name="Marcos A.T."/>
            <person name="Martin J."/>
            <person name="Mccluskey K."/>
            <person name="Medina H.R."/>
            <person name="Miralles-Duran A."/>
            <person name="Miyazaki A."/>
            <person name="Munoz-Torres E."/>
            <person name="Oguiza J.A."/>
            <person name="Ohm R."/>
            <person name="Olmedo M."/>
            <person name="Orejas M."/>
            <person name="Ortiz-Castellanos L."/>
            <person name="Pisabarro A.G."/>
            <person name="Rodriguez-Romero J."/>
            <person name="Ruiz-Herrera J."/>
            <person name="Ruiz-Vazquez R."/>
            <person name="Sanz C."/>
            <person name="Schackwitz W."/>
            <person name="Schmutz J."/>
            <person name="Shahriari M."/>
            <person name="Shelest E."/>
            <person name="Silva-Franco F."/>
            <person name="Soanes D."/>
            <person name="Syed K."/>
            <person name="Tagua V.G."/>
            <person name="Talbot N.J."/>
            <person name="Thon M."/>
            <person name="De Vries R.P."/>
            <person name="Wiebenga A."/>
            <person name="Yadav J.S."/>
            <person name="Braun E.L."/>
            <person name="Baker S."/>
            <person name="Garre V."/>
            <person name="Horwitz B."/>
            <person name="Torres-Martinez S."/>
            <person name="Idnurm A."/>
            <person name="Herrera-Estrella A."/>
            <person name="Gabaldon T."/>
            <person name="Grigoriev I.V."/>
        </authorList>
    </citation>
    <scope>NUCLEOTIDE SEQUENCE [LARGE SCALE GENOMIC DNA]</scope>
    <source>
        <strain evidence="15 16">CBS 277.49</strain>
    </source>
</reference>
<evidence type="ECO:0000313" key="15">
    <source>
        <dbReference type="EMBL" id="OAD05074.1"/>
    </source>
</evidence>
<comment type="catalytic activity">
    <reaction evidence="1 13">
        <text>an S-substituted glutathione + H2O = an S-substituted L-cysteinylglycine + L-glutamate</text>
        <dbReference type="Rhea" id="RHEA:59468"/>
        <dbReference type="ChEBI" id="CHEBI:15377"/>
        <dbReference type="ChEBI" id="CHEBI:29985"/>
        <dbReference type="ChEBI" id="CHEBI:90779"/>
        <dbReference type="ChEBI" id="CHEBI:143103"/>
        <dbReference type="EC" id="3.4.19.13"/>
    </reaction>
</comment>
<dbReference type="GO" id="GO:0103068">
    <property type="term" value="F:leukotriene C4 gamma-glutamyl transferase activity"/>
    <property type="evidence" value="ECO:0007669"/>
    <property type="project" value="UniProtKB-EC"/>
</dbReference>
<dbReference type="NCBIfam" id="TIGR00066">
    <property type="entry name" value="g_glut_trans"/>
    <property type="match status" value="1"/>
</dbReference>
<dbReference type="Gene3D" id="1.10.246.130">
    <property type="match status" value="1"/>
</dbReference>
<evidence type="ECO:0000256" key="10">
    <source>
        <dbReference type="ARBA" id="ARBA00047417"/>
    </source>
</evidence>
<dbReference type="EMBL" id="AMYB01000003">
    <property type="protein sequence ID" value="OAD05074.1"/>
    <property type="molecule type" value="Genomic_DNA"/>
</dbReference>
<dbReference type="STRING" id="747725.A0A162NQ70"/>
<dbReference type="UniPathway" id="UPA00204"/>
<name>A0A162NQ70_MUCCL</name>
<keyword evidence="14" id="KW-0732">Signal</keyword>
<feature type="binding site" evidence="12">
    <location>
        <position position="477"/>
    </location>
    <ligand>
        <name>L-glutamate</name>
        <dbReference type="ChEBI" id="CHEBI:29985"/>
    </ligand>
</feature>
<comment type="catalytic activity">
    <reaction evidence="2 13">
        <text>glutathione + H2O = L-cysteinylglycine + L-glutamate</text>
        <dbReference type="Rhea" id="RHEA:28807"/>
        <dbReference type="ChEBI" id="CHEBI:15377"/>
        <dbReference type="ChEBI" id="CHEBI:29985"/>
        <dbReference type="ChEBI" id="CHEBI:57925"/>
        <dbReference type="ChEBI" id="CHEBI:61694"/>
        <dbReference type="EC" id="3.4.19.13"/>
    </reaction>
</comment>
<dbReference type="PANTHER" id="PTHR11686:SF9">
    <property type="entry name" value="RE13973P"/>
    <property type="match status" value="1"/>
</dbReference>
<dbReference type="VEuPathDB" id="FungiDB:MUCCIDRAFT_108920"/>
<evidence type="ECO:0000256" key="5">
    <source>
        <dbReference type="ARBA" id="ARBA00022670"/>
    </source>
</evidence>